<evidence type="ECO:0000313" key="3">
    <source>
        <dbReference type="Proteomes" id="UP000664073"/>
    </source>
</evidence>
<gene>
    <name evidence="2" type="ORF">J2D77_10070</name>
</gene>
<organism evidence="2 3">
    <name type="scientific">Acetobacter garciniae</name>
    <dbReference type="NCBI Taxonomy" id="2817435"/>
    <lineage>
        <taxon>Bacteria</taxon>
        <taxon>Pseudomonadati</taxon>
        <taxon>Pseudomonadota</taxon>
        <taxon>Alphaproteobacteria</taxon>
        <taxon>Acetobacterales</taxon>
        <taxon>Acetobacteraceae</taxon>
        <taxon>Acetobacter</taxon>
    </lineage>
</organism>
<name>A0A939KNB0_9PROT</name>
<keyword evidence="2" id="KW-0328">Glycosyltransferase</keyword>
<dbReference type="Gene3D" id="3.40.50.2020">
    <property type="match status" value="1"/>
</dbReference>
<proteinExistence type="predicted"/>
<dbReference type="InterPro" id="IPR000836">
    <property type="entry name" value="PRTase_dom"/>
</dbReference>
<reference evidence="2" key="1">
    <citation type="submission" date="2021-03" db="EMBL/GenBank/DDBJ databases">
        <title>The complete genome sequence of Acetobacter sp. TBRC 12339.</title>
        <authorList>
            <person name="Charoenyingcharoen P."/>
            <person name="Yukphan P."/>
        </authorList>
    </citation>
    <scope>NUCLEOTIDE SEQUENCE</scope>
    <source>
        <strain evidence="2">TBRC 12339</strain>
    </source>
</reference>
<dbReference type="Gene3D" id="3.30.1310.20">
    <property type="entry name" value="PRTase-like"/>
    <property type="match status" value="1"/>
</dbReference>
<dbReference type="RefSeq" id="WP_207846152.1">
    <property type="nucleotide sequence ID" value="NZ_JAFVMH010000004.1"/>
</dbReference>
<dbReference type="AlphaFoldDB" id="A0A939KNB0"/>
<sequence length="235" mass="25320">MSDSAQFFKNRCEAGQALGAALLPLAATHPLVLALPRGGVPVAFEVAQALNAEMDLLFVRKIGMPGHEEYGLGAVVDGAAPQVVLDQAILRAMQIDAQTIQTVVDRQLREIERQRWLYTGNRQPRPVTGRVVIVVDDGIATGGTMRAALQALRRNHPARLVLAVPVAAPDSLQLLSDECDQVVSLIQPARLAAVGAFYEDFSQVEDTEVMRLIEAADQRENARSAGAGRKVPKQA</sequence>
<dbReference type="Proteomes" id="UP000664073">
    <property type="component" value="Unassembled WGS sequence"/>
</dbReference>
<feature type="domain" description="Phosphoribosyltransferase" evidence="1">
    <location>
        <begin position="29"/>
        <end position="186"/>
    </location>
</feature>
<protein>
    <submittedName>
        <fullName evidence="2">Phosphoribosyltransferase</fullName>
    </submittedName>
</protein>
<dbReference type="CDD" id="cd06223">
    <property type="entry name" value="PRTases_typeI"/>
    <property type="match status" value="1"/>
</dbReference>
<keyword evidence="3" id="KW-1185">Reference proteome</keyword>
<accession>A0A939KNB0</accession>
<evidence type="ECO:0000313" key="2">
    <source>
        <dbReference type="EMBL" id="MBO1325495.1"/>
    </source>
</evidence>
<dbReference type="GO" id="GO:0016757">
    <property type="term" value="F:glycosyltransferase activity"/>
    <property type="evidence" value="ECO:0007669"/>
    <property type="project" value="UniProtKB-KW"/>
</dbReference>
<keyword evidence="2" id="KW-0808">Transferase</keyword>
<dbReference type="InterPro" id="IPR029057">
    <property type="entry name" value="PRTase-like"/>
</dbReference>
<evidence type="ECO:0000259" key="1">
    <source>
        <dbReference type="Pfam" id="PF00156"/>
    </source>
</evidence>
<comment type="caution">
    <text evidence="2">The sequence shown here is derived from an EMBL/GenBank/DDBJ whole genome shotgun (WGS) entry which is preliminary data.</text>
</comment>
<dbReference type="SUPFAM" id="SSF53271">
    <property type="entry name" value="PRTase-like"/>
    <property type="match status" value="1"/>
</dbReference>
<dbReference type="EMBL" id="JAFVMH010000004">
    <property type="protein sequence ID" value="MBO1325495.1"/>
    <property type="molecule type" value="Genomic_DNA"/>
</dbReference>
<dbReference type="Pfam" id="PF00156">
    <property type="entry name" value="Pribosyltran"/>
    <property type="match status" value="1"/>
</dbReference>